<evidence type="ECO:0000313" key="3">
    <source>
        <dbReference type="RefSeq" id="XP_015060516.1"/>
    </source>
</evidence>
<accession>A0ABM1FR35</accession>
<dbReference type="Proteomes" id="UP000694930">
    <property type="component" value="Chromosome 12"/>
</dbReference>
<dbReference type="InterPro" id="IPR001584">
    <property type="entry name" value="Integrase_cat-core"/>
</dbReference>
<dbReference type="PROSITE" id="PS50994">
    <property type="entry name" value="INTEGRASE"/>
    <property type="match status" value="1"/>
</dbReference>
<dbReference type="SUPFAM" id="SSF53098">
    <property type="entry name" value="Ribonuclease H-like"/>
    <property type="match status" value="1"/>
</dbReference>
<evidence type="ECO:0000313" key="2">
    <source>
        <dbReference type="Proteomes" id="UP000694930"/>
    </source>
</evidence>
<reference evidence="2" key="1">
    <citation type="journal article" date="2014" name="Nat. Genet.">
        <title>The genome of the stress-tolerant wild tomato species Solanum pennellii.</title>
        <authorList>
            <person name="Bolger A."/>
            <person name="Scossa F."/>
            <person name="Bolger M.E."/>
            <person name="Lanz C."/>
            <person name="Maumus F."/>
            <person name="Tohge T."/>
            <person name="Quesneville H."/>
            <person name="Alseekh S."/>
            <person name="Sorensen I."/>
            <person name="Lichtenstein G."/>
            <person name="Fich E.A."/>
            <person name="Conte M."/>
            <person name="Keller H."/>
            <person name="Schneeberger K."/>
            <person name="Schwacke R."/>
            <person name="Ofner I."/>
            <person name="Vrebalov J."/>
            <person name="Xu Y."/>
            <person name="Osorio S."/>
            <person name="Aflitos S.A."/>
            <person name="Schijlen E."/>
            <person name="Jimenez-Gomez J.M."/>
            <person name="Ryngajllo M."/>
            <person name="Kimura S."/>
            <person name="Kumar R."/>
            <person name="Koenig D."/>
            <person name="Headland L.R."/>
            <person name="Maloof J.N."/>
            <person name="Sinha N."/>
            <person name="van Ham R.C."/>
            <person name="Lankhorst R.K."/>
            <person name="Mao L."/>
            <person name="Vogel A."/>
            <person name="Arsova B."/>
            <person name="Panstruga R."/>
            <person name="Fei Z."/>
            <person name="Rose J.K."/>
            <person name="Zamir D."/>
            <person name="Carrari F."/>
            <person name="Giovannoni J.J."/>
            <person name="Weigel D."/>
            <person name="Usadel B."/>
            <person name="Fernie A.R."/>
        </authorList>
    </citation>
    <scope>NUCLEOTIDE SEQUENCE [LARGE SCALE GENOMIC DNA]</scope>
    <source>
        <strain evidence="2">cv. LA0716</strain>
    </source>
</reference>
<keyword evidence="2" id="KW-1185">Reference proteome</keyword>
<proteinExistence type="predicted"/>
<dbReference type="InterPro" id="IPR012337">
    <property type="entry name" value="RNaseH-like_sf"/>
</dbReference>
<name>A0ABM1FR35_SOLPN</name>
<protein>
    <submittedName>
        <fullName evidence="3">Uncharacterized protein LOC107006483</fullName>
    </submittedName>
</protein>
<dbReference type="InterPro" id="IPR036397">
    <property type="entry name" value="RNaseH_sf"/>
</dbReference>
<dbReference type="PANTHER" id="PTHR45835:SF91">
    <property type="entry name" value="RETROTRANSPOSON, TY3-GYPSY SUBCLASS-LIKE PROTEIN"/>
    <property type="match status" value="1"/>
</dbReference>
<sequence>MDFIVGLPTTVGCYGSIWVVVDRLTKSAHFIPVRVKYTAEKLVELYISQIVRLHGVPISIISDRGSLFTSHFWKALQRGLGTQLYMSMAFHPQTDGQSERTIQVFEDMLRECVINFGATWDLHLPFAEFAYNNSYHSNIQMAPFEALYGRRCRCLIGWFDSVEMDSLDTDLLRDAMEQVLMIQYRLLIPQSRQKSYTDRRFRALVFMEGVHVWLRVSPMKGVIRFGKKVHPVFHVSMLRKYISDESHVLSLDSVELGPDLTFEEEPIAILDRQVRKLRTKEIASVKVQWEHQSVGEANRRALQYLTLTRPDRSFTVNKVCQYMHILSISQWASVKRILRYLQHSHHVHLYIPKSTFFSLQAFSDSDWAGSLNDRKSSGGYAIFLGSSLLGTVHQLCVPSPAGSQRTIHVENWVPSQGP</sequence>
<dbReference type="RefSeq" id="XP_015060516.1">
    <property type="nucleotide sequence ID" value="XM_015205030.1"/>
</dbReference>
<gene>
    <name evidence="3" type="primary">LOC107006483</name>
</gene>
<dbReference type="PANTHER" id="PTHR45835">
    <property type="entry name" value="YALI0A06105P"/>
    <property type="match status" value="1"/>
</dbReference>
<evidence type="ECO:0000259" key="1">
    <source>
        <dbReference type="PROSITE" id="PS50994"/>
    </source>
</evidence>
<organism evidence="2 3">
    <name type="scientific">Solanum pennellii</name>
    <name type="common">Tomato</name>
    <name type="synonym">Lycopersicon pennellii</name>
    <dbReference type="NCBI Taxonomy" id="28526"/>
    <lineage>
        <taxon>Eukaryota</taxon>
        <taxon>Viridiplantae</taxon>
        <taxon>Streptophyta</taxon>
        <taxon>Embryophyta</taxon>
        <taxon>Tracheophyta</taxon>
        <taxon>Spermatophyta</taxon>
        <taxon>Magnoliopsida</taxon>
        <taxon>eudicotyledons</taxon>
        <taxon>Gunneridae</taxon>
        <taxon>Pentapetalae</taxon>
        <taxon>asterids</taxon>
        <taxon>lamiids</taxon>
        <taxon>Solanales</taxon>
        <taxon>Solanaceae</taxon>
        <taxon>Solanoideae</taxon>
        <taxon>Solaneae</taxon>
        <taxon>Solanum</taxon>
        <taxon>Solanum subgen. Lycopersicon</taxon>
    </lineage>
</organism>
<reference evidence="3" key="2">
    <citation type="submission" date="2025-08" db="UniProtKB">
        <authorList>
            <consortium name="RefSeq"/>
        </authorList>
    </citation>
    <scope>IDENTIFICATION</scope>
</reference>
<dbReference type="GeneID" id="107006483"/>
<feature type="domain" description="Integrase catalytic" evidence="1">
    <location>
        <begin position="1"/>
        <end position="151"/>
    </location>
</feature>
<dbReference type="Gene3D" id="3.30.420.10">
    <property type="entry name" value="Ribonuclease H-like superfamily/Ribonuclease H"/>
    <property type="match status" value="1"/>
</dbReference>